<organism evidence="1 2">
    <name type="scientific">Helicovermis profundi</name>
    <dbReference type="NCBI Taxonomy" id="3065157"/>
    <lineage>
        <taxon>Bacteria</taxon>
        <taxon>Bacillati</taxon>
        <taxon>Bacillota</taxon>
        <taxon>Clostridia</taxon>
        <taxon>Helicovermis</taxon>
    </lineage>
</organism>
<dbReference type="RefSeq" id="WP_338537105.1">
    <property type="nucleotide sequence ID" value="NZ_AP028654.1"/>
</dbReference>
<accession>A0AAU9E4A3</accession>
<dbReference type="EMBL" id="AP028654">
    <property type="protein sequence ID" value="BEP28800.1"/>
    <property type="molecule type" value="Genomic_DNA"/>
</dbReference>
<gene>
    <name evidence="1" type="ORF">HLPR_11310</name>
</gene>
<dbReference type="KEGG" id="hprf:HLPR_11310"/>
<protein>
    <submittedName>
        <fullName evidence="1">Uncharacterized protein</fullName>
    </submittedName>
</protein>
<proteinExistence type="predicted"/>
<evidence type="ECO:0000313" key="2">
    <source>
        <dbReference type="Proteomes" id="UP001321786"/>
    </source>
</evidence>
<keyword evidence="2" id="KW-1185">Reference proteome</keyword>
<name>A0AAU9E4A3_9FIRM</name>
<reference evidence="1 2" key="1">
    <citation type="submission" date="2023-08" db="EMBL/GenBank/DDBJ databases">
        <title>Helicovermis profunda gen. nov., sp. nov., a novel mesophilic, fermentative bacterium within the Bacillota from a deep-sea hydrothermal vent chimney.</title>
        <authorList>
            <person name="Miyazaki U."/>
            <person name="Mizutani D."/>
            <person name="Hashimoto Y."/>
            <person name="Tame A."/>
            <person name="Sawayama S."/>
            <person name="Miyazaki J."/>
            <person name="Takai K."/>
            <person name="Nakagawa S."/>
        </authorList>
    </citation>
    <scope>NUCLEOTIDE SEQUENCE [LARGE SCALE GENOMIC DNA]</scope>
    <source>
        <strain evidence="1 2">S502</strain>
    </source>
</reference>
<dbReference type="AlphaFoldDB" id="A0AAU9E4A3"/>
<evidence type="ECO:0000313" key="1">
    <source>
        <dbReference type="EMBL" id="BEP28800.1"/>
    </source>
</evidence>
<sequence>MEKVVFVDNESRRALKQEIRKEVILEIVEDSKCRKCKRFKNYAKKHSVRIDHED</sequence>
<dbReference type="Proteomes" id="UP001321786">
    <property type="component" value="Chromosome"/>
</dbReference>